<evidence type="ECO:0000313" key="1">
    <source>
        <dbReference type="EMBL" id="KIN08491.1"/>
    </source>
</evidence>
<dbReference type="GO" id="GO:0003723">
    <property type="term" value="F:RNA binding"/>
    <property type="evidence" value="ECO:0007669"/>
    <property type="project" value="InterPro"/>
</dbReference>
<evidence type="ECO:0008006" key="3">
    <source>
        <dbReference type="Google" id="ProtNLM"/>
    </source>
</evidence>
<dbReference type="InParanoid" id="A0A0C3HJU0"/>
<evidence type="ECO:0000313" key="2">
    <source>
        <dbReference type="Proteomes" id="UP000054321"/>
    </source>
</evidence>
<organism evidence="1 2">
    <name type="scientific">Oidiodendron maius (strain Zn)</name>
    <dbReference type="NCBI Taxonomy" id="913774"/>
    <lineage>
        <taxon>Eukaryota</taxon>
        <taxon>Fungi</taxon>
        <taxon>Dikarya</taxon>
        <taxon>Ascomycota</taxon>
        <taxon>Pezizomycotina</taxon>
        <taxon>Leotiomycetes</taxon>
        <taxon>Leotiomycetes incertae sedis</taxon>
        <taxon>Myxotrichaceae</taxon>
        <taxon>Oidiodendron</taxon>
    </lineage>
</organism>
<reference evidence="2" key="2">
    <citation type="submission" date="2015-01" db="EMBL/GenBank/DDBJ databases">
        <title>Evolutionary Origins and Diversification of the Mycorrhizal Mutualists.</title>
        <authorList>
            <consortium name="DOE Joint Genome Institute"/>
            <consortium name="Mycorrhizal Genomics Consortium"/>
            <person name="Kohler A."/>
            <person name="Kuo A."/>
            <person name="Nagy L.G."/>
            <person name="Floudas D."/>
            <person name="Copeland A."/>
            <person name="Barry K.W."/>
            <person name="Cichocki N."/>
            <person name="Veneault-Fourrey C."/>
            <person name="LaButti K."/>
            <person name="Lindquist E.A."/>
            <person name="Lipzen A."/>
            <person name="Lundell T."/>
            <person name="Morin E."/>
            <person name="Murat C."/>
            <person name="Riley R."/>
            <person name="Ohm R."/>
            <person name="Sun H."/>
            <person name="Tunlid A."/>
            <person name="Henrissat B."/>
            <person name="Grigoriev I.V."/>
            <person name="Hibbett D.S."/>
            <person name="Martin F."/>
        </authorList>
    </citation>
    <scope>NUCLEOTIDE SEQUENCE [LARGE SCALE GENOMIC DNA]</scope>
    <source>
        <strain evidence="2">Zn</strain>
    </source>
</reference>
<sequence>MSIVNEYLQSILELLRAKNSVELQFYLRVEPDPQLPDNFLRLSQELKTSYRDSNVLERHITKLLPENDDTRVDEGDVWPGFLAFIKEYLEYWRDVNFDDLLETHSQLSGLANACITALSHAQYGIIILPATIQLCFSLAKLAMTLDKRPDLTSRLRKVANVDQGESQKSLVEGTAESIQRAFTMCLTERSLNRNGIGKDGKPEGKKIGIYSFANLVLKLLFQVSLTCQTMKEFTSGVLEKFAPVTKAIRRGDLVAFKRALGPESGNEQWFFKKGILLPLLHRCEILVWRSLARRVFLLTYQFPTDPNTRKAPTLDLIDLTAAAEYCQKALEGWQKPVKSTQMQSGRMHMNAMFMKAPDLAPPPEGRKKLVAHQGVVFGNMMPDLVQVEAIVASLVQQGLLHGFISHGQGKFAILGSKQRGGPLNAGFPTVWEAIKDRAESEGRHSEVPGWVRGERKGGMGGVINLSGVARPVGSGG</sequence>
<gene>
    <name evidence="1" type="ORF">OIDMADRAFT_109463</name>
</gene>
<dbReference type="InterPro" id="IPR045114">
    <property type="entry name" value="Csn12-like"/>
</dbReference>
<dbReference type="Proteomes" id="UP000054321">
    <property type="component" value="Unassembled WGS sequence"/>
</dbReference>
<dbReference type="GO" id="GO:0003690">
    <property type="term" value="F:double-stranded DNA binding"/>
    <property type="evidence" value="ECO:0007669"/>
    <property type="project" value="InterPro"/>
</dbReference>
<dbReference type="STRING" id="913774.A0A0C3HJU0"/>
<accession>A0A0C3HJU0</accession>
<name>A0A0C3HJU0_OIDMZ</name>
<dbReference type="EMBL" id="KN832870">
    <property type="protein sequence ID" value="KIN08491.1"/>
    <property type="molecule type" value="Genomic_DNA"/>
</dbReference>
<keyword evidence="2" id="KW-1185">Reference proteome</keyword>
<protein>
    <recommendedName>
        <fullName evidence="3">PCI domain-containing protein</fullName>
    </recommendedName>
</protein>
<dbReference type="PANTHER" id="PTHR12732">
    <property type="entry name" value="UNCHARACTERIZED PROTEASOME COMPONENT REGION PCI-CONTAINING"/>
    <property type="match status" value="1"/>
</dbReference>
<reference evidence="1 2" key="1">
    <citation type="submission" date="2014-04" db="EMBL/GenBank/DDBJ databases">
        <authorList>
            <consortium name="DOE Joint Genome Institute"/>
            <person name="Kuo A."/>
            <person name="Martino E."/>
            <person name="Perotto S."/>
            <person name="Kohler A."/>
            <person name="Nagy L.G."/>
            <person name="Floudas D."/>
            <person name="Copeland A."/>
            <person name="Barry K.W."/>
            <person name="Cichocki N."/>
            <person name="Veneault-Fourrey C."/>
            <person name="LaButti K."/>
            <person name="Lindquist E.A."/>
            <person name="Lipzen A."/>
            <person name="Lundell T."/>
            <person name="Morin E."/>
            <person name="Murat C."/>
            <person name="Sun H."/>
            <person name="Tunlid A."/>
            <person name="Henrissat B."/>
            <person name="Grigoriev I.V."/>
            <person name="Hibbett D.S."/>
            <person name="Martin F."/>
            <person name="Nordberg H.P."/>
            <person name="Cantor M.N."/>
            <person name="Hua S.X."/>
        </authorList>
    </citation>
    <scope>NUCLEOTIDE SEQUENCE [LARGE SCALE GENOMIC DNA]</scope>
    <source>
        <strain evidence="1 2">Zn</strain>
    </source>
</reference>
<dbReference type="PANTHER" id="PTHR12732:SF8">
    <property type="entry name" value="NUCLEAR MRNA EXPORT PROTEIN THP1"/>
    <property type="match status" value="1"/>
</dbReference>
<dbReference type="HOGENOM" id="CLU_017745_1_0_1"/>
<dbReference type="AlphaFoldDB" id="A0A0C3HJU0"/>
<dbReference type="OrthoDB" id="5404651at2759"/>
<proteinExistence type="predicted"/>